<dbReference type="AlphaFoldDB" id="A0A931AAM3"/>
<reference evidence="2" key="1">
    <citation type="submission" date="2020-11" db="EMBL/GenBank/DDBJ databases">
        <title>Whole-genome analyses of Nonomuraea sp. K274.</title>
        <authorList>
            <person name="Veyisoglu A."/>
        </authorList>
    </citation>
    <scope>NUCLEOTIDE SEQUENCE</scope>
    <source>
        <strain evidence="2">K274</strain>
    </source>
</reference>
<comment type="caution">
    <text evidence="2">The sequence shown here is derived from an EMBL/GenBank/DDBJ whole genome shotgun (WGS) entry which is preliminary data.</text>
</comment>
<organism evidence="2 3">
    <name type="scientific">Nonomuraea cypriaca</name>
    <dbReference type="NCBI Taxonomy" id="1187855"/>
    <lineage>
        <taxon>Bacteria</taxon>
        <taxon>Bacillati</taxon>
        <taxon>Actinomycetota</taxon>
        <taxon>Actinomycetes</taxon>
        <taxon>Streptosporangiales</taxon>
        <taxon>Streptosporangiaceae</taxon>
        <taxon>Nonomuraea</taxon>
    </lineage>
</organism>
<name>A0A931AAM3_9ACTN</name>
<keyword evidence="3" id="KW-1185">Reference proteome</keyword>
<feature type="transmembrane region" description="Helical" evidence="1">
    <location>
        <begin position="42"/>
        <end position="67"/>
    </location>
</feature>
<keyword evidence="1" id="KW-1133">Transmembrane helix</keyword>
<proteinExistence type="predicted"/>
<dbReference type="Proteomes" id="UP000605361">
    <property type="component" value="Unassembled WGS sequence"/>
</dbReference>
<keyword evidence="1" id="KW-0812">Transmembrane</keyword>
<evidence type="ECO:0000313" key="3">
    <source>
        <dbReference type="Proteomes" id="UP000605361"/>
    </source>
</evidence>
<accession>A0A931AAM3</accession>
<keyword evidence="1" id="KW-0472">Membrane</keyword>
<evidence type="ECO:0000313" key="2">
    <source>
        <dbReference type="EMBL" id="MBF8188070.1"/>
    </source>
</evidence>
<dbReference type="RefSeq" id="WP_195897025.1">
    <property type="nucleotide sequence ID" value="NZ_JADOGI010000058.1"/>
</dbReference>
<gene>
    <name evidence="2" type="ORF">ITP53_20495</name>
</gene>
<evidence type="ECO:0000256" key="1">
    <source>
        <dbReference type="SAM" id="Phobius"/>
    </source>
</evidence>
<sequence length="78" mass="8104">MALLLAVQGRLGLRARLSEDATLPELTPRRLPRTADRGVTALLAMAMIGWFGFNVGLGGGAAALFGLPDLLGVPVTSM</sequence>
<dbReference type="EMBL" id="JADOGI010000058">
    <property type="protein sequence ID" value="MBF8188070.1"/>
    <property type="molecule type" value="Genomic_DNA"/>
</dbReference>
<protein>
    <submittedName>
        <fullName evidence="2">Uncharacterized protein</fullName>
    </submittedName>
</protein>